<accession>A0AAN4ZMU0</accession>
<gene>
    <name evidence="4" type="ORF">PMAYCL1PPCAC_14333</name>
</gene>
<feature type="non-terminal residue" evidence="4">
    <location>
        <position position="212"/>
    </location>
</feature>
<dbReference type="Proteomes" id="UP001328107">
    <property type="component" value="Unassembled WGS sequence"/>
</dbReference>
<dbReference type="PANTHER" id="PTHR21513:SF19">
    <property type="entry name" value="MAJOR SPERM PROTEIN"/>
    <property type="match status" value="1"/>
</dbReference>
<evidence type="ECO:0000259" key="3">
    <source>
        <dbReference type="PROSITE" id="PS50202"/>
    </source>
</evidence>
<comment type="caution">
    <text evidence="4">The sequence shown here is derived from an EMBL/GenBank/DDBJ whole genome shotgun (WGS) entry which is preliminary data.</text>
</comment>
<dbReference type="InterPro" id="IPR000535">
    <property type="entry name" value="MSP_dom"/>
</dbReference>
<sequence>QAIIGTRPGEPPFKLKLEPTDHVYLPWTKGSTVITSVTITNPTPKIQMYKIKCTDNSVFKVQQPLGFLDPKASVELKIVQSAKTRPEENKHFLMFLHQVSSVEEKNSKKDLSKIWKGDNVADGVTRVQAHFTEEPKKKTQASVRVSKNRTKTEGASTEDKKSPQRKSAKSAFIPLTAEKASKMKPVEDKKAAAGGKKKANVRVKKSSSNAKG</sequence>
<organism evidence="4 5">
    <name type="scientific">Pristionchus mayeri</name>
    <dbReference type="NCBI Taxonomy" id="1317129"/>
    <lineage>
        <taxon>Eukaryota</taxon>
        <taxon>Metazoa</taxon>
        <taxon>Ecdysozoa</taxon>
        <taxon>Nematoda</taxon>
        <taxon>Chromadorea</taxon>
        <taxon>Rhabditida</taxon>
        <taxon>Rhabditina</taxon>
        <taxon>Diplogasteromorpha</taxon>
        <taxon>Diplogasteroidea</taxon>
        <taxon>Neodiplogasteridae</taxon>
        <taxon>Pristionchus</taxon>
    </lineage>
</organism>
<comment type="function">
    <text evidence="1">Central component in molecular interactions underlying sperm crawling. Forms an extensive filament system that extends from sperm villipoda, along the leading edge of the pseudopod.</text>
</comment>
<feature type="non-terminal residue" evidence="4">
    <location>
        <position position="1"/>
    </location>
</feature>
<keyword evidence="5" id="KW-1185">Reference proteome</keyword>
<evidence type="ECO:0000313" key="5">
    <source>
        <dbReference type="Proteomes" id="UP001328107"/>
    </source>
</evidence>
<reference evidence="5" key="1">
    <citation type="submission" date="2022-10" db="EMBL/GenBank/DDBJ databases">
        <title>Genome assembly of Pristionchus species.</title>
        <authorList>
            <person name="Yoshida K."/>
            <person name="Sommer R.J."/>
        </authorList>
    </citation>
    <scope>NUCLEOTIDE SEQUENCE [LARGE SCALE GENOMIC DNA]</scope>
    <source>
        <strain evidence="5">RS5460</strain>
    </source>
</reference>
<dbReference type="InterPro" id="IPR013783">
    <property type="entry name" value="Ig-like_fold"/>
</dbReference>
<dbReference type="PANTHER" id="PTHR21513">
    <property type="entry name" value="MAJOR SPERM PROTEIN"/>
    <property type="match status" value="1"/>
</dbReference>
<dbReference type="Pfam" id="PF00635">
    <property type="entry name" value="Motile_Sperm"/>
    <property type="match status" value="1"/>
</dbReference>
<feature type="domain" description="MSP" evidence="3">
    <location>
        <begin position="14"/>
        <end position="133"/>
    </location>
</feature>
<dbReference type="AlphaFoldDB" id="A0AAN4ZMU0"/>
<feature type="compositionally biased region" description="Basic residues" evidence="2">
    <location>
        <begin position="195"/>
        <end position="205"/>
    </location>
</feature>
<dbReference type="InterPro" id="IPR008962">
    <property type="entry name" value="PapD-like_sf"/>
</dbReference>
<evidence type="ECO:0000256" key="2">
    <source>
        <dbReference type="SAM" id="MobiDB-lite"/>
    </source>
</evidence>
<protein>
    <recommendedName>
        <fullName evidence="1">Major sperm protein</fullName>
    </recommendedName>
</protein>
<feature type="region of interest" description="Disordered" evidence="2">
    <location>
        <begin position="130"/>
        <end position="212"/>
    </location>
</feature>
<keyword evidence="1" id="KW-0963">Cytoplasm</keyword>
<name>A0AAN4ZMU0_9BILA</name>
<evidence type="ECO:0000256" key="1">
    <source>
        <dbReference type="RuleBase" id="RU003425"/>
    </source>
</evidence>
<keyword evidence="1" id="KW-0206">Cytoskeleton</keyword>
<dbReference type="PROSITE" id="PS50202">
    <property type="entry name" value="MSP"/>
    <property type="match status" value="1"/>
</dbReference>
<dbReference type="Gene3D" id="2.60.40.10">
    <property type="entry name" value="Immunoglobulins"/>
    <property type="match status" value="1"/>
</dbReference>
<feature type="compositionally biased region" description="Basic and acidic residues" evidence="2">
    <location>
        <begin position="179"/>
        <end position="191"/>
    </location>
</feature>
<dbReference type="SUPFAM" id="SSF49354">
    <property type="entry name" value="PapD-like"/>
    <property type="match status" value="1"/>
</dbReference>
<dbReference type="EMBL" id="BTRK01000003">
    <property type="protein sequence ID" value="GMR44138.1"/>
    <property type="molecule type" value="Genomic_DNA"/>
</dbReference>
<evidence type="ECO:0000313" key="4">
    <source>
        <dbReference type="EMBL" id="GMR44138.1"/>
    </source>
</evidence>
<proteinExistence type="predicted"/>